<dbReference type="VEuPathDB" id="FungiDB:CPSG_00738"/>
<reference evidence="3" key="1">
    <citation type="journal article" date="2010" name="Genome Res.">
        <title>Population genomic sequencing of Coccidioides fungi reveals recent hybridization and transposon control.</title>
        <authorList>
            <person name="Neafsey D.E."/>
            <person name="Barker B.M."/>
            <person name="Sharpton T.J."/>
            <person name="Stajich J.E."/>
            <person name="Park D.J."/>
            <person name="Whiston E."/>
            <person name="Hung C.-Y."/>
            <person name="McMahan C."/>
            <person name="White J."/>
            <person name="Sykes S."/>
            <person name="Heiman D."/>
            <person name="Young S."/>
            <person name="Zeng Q."/>
            <person name="Abouelleil A."/>
            <person name="Aftuck L."/>
            <person name="Bessette D."/>
            <person name="Brown A."/>
            <person name="FitzGerald M."/>
            <person name="Lui A."/>
            <person name="Macdonald J.P."/>
            <person name="Priest M."/>
            <person name="Orbach M.J."/>
            <person name="Galgiani J.N."/>
            <person name="Kirkland T.N."/>
            <person name="Cole G.T."/>
            <person name="Birren B.W."/>
            <person name="Henn M.R."/>
            <person name="Taylor J.W."/>
            <person name="Rounsley S.D."/>
        </authorList>
    </citation>
    <scope>NUCLEOTIDE SEQUENCE [LARGE SCALE GENOMIC DNA]</scope>
    <source>
        <strain evidence="3">RMSCC 757 / Silveira</strain>
    </source>
</reference>
<evidence type="ECO:0000256" key="1">
    <source>
        <dbReference type="SAM" id="MobiDB-lite"/>
    </source>
</evidence>
<protein>
    <submittedName>
        <fullName evidence="2">Uncharacterized protein</fullName>
    </submittedName>
</protein>
<accession>E9CT29</accession>
<evidence type="ECO:0000313" key="3">
    <source>
        <dbReference type="Proteomes" id="UP000002497"/>
    </source>
</evidence>
<evidence type="ECO:0000313" key="2">
    <source>
        <dbReference type="EMBL" id="EFW22839.1"/>
    </source>
</evidence>
<proteinExistence type="predicted"/>
<dbReference type="EMBL" id="GL636486">
    <property type="protein sequence ID" value="EFW22839.1"/>
    <property type="molecule type" value="Genomic_DNA"/>
</dbReference>
<keyword evidence="3" id="KW-1185">Reference proteome</keyword>
<dbReference type="Proteomes" id="UP000002497">
    <property type="component" value="Unassembled WGS sequence"/>
</dbReference>
<feature type="region of interest" description="Disordered" evidence="1">
    <location>
        <begin position="20"/>
        <end position="40"/>
    </location>
</feature>
<organism evidence="3">
    <name type="scientific">Coccidioides posadasii (strain RMSCC 757 / Silveira)</name>
    <name type="common">Valley fever fungus</name>
    <dbReference type="NCBI Taxonomy" id="443226"/>
    <lineage>
        <taxon>Eukaryota</taxon>
        <taxon>Fungi</taxon>
        <taxon>Dikarya</taxon>
        <taxon>Ascomycota</taxon>
        <taxon>Pezizomycotina</taxon>
        <taxon>Eurotiomycetes</taxon>
        <taxon>Eurotiomycetidae</taxon>
        <taxon>Onygenales</taxon>
        <taxon>Onygenaceae</taxon>
        <taxon>Coccidioides</taxon>
    </lineage>
</organism>
<reference evidence="3" key="2">
    <citation type="submission" date="2010-03" db="EMBL/GenBank/DDBJ databases">
        <title>The genome sequence of Coccidioides posadasii strain Silveira.</title>
        <authorList>
            <consortium name="The Broad Institute Genome Sequencing Center for Infectious Disease"/>
            <person name="Neafsey D."/>
            <person name="Orbach M."/>
            <person name="Henn M.R."/>
            <person name="Cole G.T."/>
            <person name="Galgiani J."/>
            <person name="Gardner M.J."/>
            <person name="Kirkland T.N."/>
            <person name="Taylor J.W."/>
            <person name="Young S.K."/>
            <person name="Zeng Q."/>
            <person name="Koehrsen M."/>
            <person name="Alvarado L."/>
            <person name="Berlin A."/>
            <person name="Borenstein D."/>
            <person name="Chapman S.B."/>
            <person name="Chen Z."/>
            <person name="Engels R."/>
            <person name="Freedman E."/>
            <person name="Gellesch M."/>
            <person name="Goldberg J."/>
            <person name="Griggs A."/>
            <person name="Gujja S."/>
            <person name="Heilman E."/>
            <person name="Heiman D."/>
            <person name="Howarth C."/>
            <person name="Jen D."/>
            <person name="Larson L."/>
            <person name="Mehta T."/>
            <person name="Neiman D."/>
            <person name="Park D."/>
            <person name="Pearson M."/>
            <person name="Richards J."/>
            <person name="Roberts A."/>
            <person name="Saif S."/>
            <person name="Shea T."/>
            <person name="Shenoy N."/>
            <person name="Sisk P."/>
            <person name="Stolte C."/>
            <person name="Sykes S."/>
            <person name="Walk T."/>
            <person name="White J."/>
            <person name="Yandava C."/>
            <person name="Haas B."/>
            <person name="Nusbaum C."/>
            <person name="Birren B."/>
        </authorList>
    </citation>
    <scope>NUCLEOTIDE SEQUENCE [LARGE SCALE GENOMIC DNA]</scope>
    <source>
        <strain evidence="3">RMSCC 757 / Silveira</strain>
    </source>
</reference>
<sequence length="101" mass="11218">MLEPRFPIWSGFPQTVIAGSVPCTPEGKGRGRRNPCSSLPDLAETKTSSFILEIRISYVNAEGCENESPKIEADRAASISKSKIKSEKQKNYGEMTPKTRW</sequence>
<dbReference type="AlphaFoldDB" id="E9CT29"/>
<name>E9CT29_COCPS</name>
<gene>
    <name evidence="2" type="ORF">CPSG_00738</name>
</gene>
<dbReference type="HOGENOM" id="CLU_2291423_0_0_1"/>
<feature type="region of interest" description="Disordered" evidence="1">
    <location>
        <begin position="66"/>
        <end position="101"/>
    </location>
</feature>